<evidence type="ECO:0000256" key="1">
    <source>
        <dbReference type="SAM" id="MobiDB-lite"/>
    </source>
</evidence>
<sequence>MSKPYLPARESELVTWTQGFASLIEANPTTYGLTADQATGYGALRAVFITAYDTANEQTTRSPANIEAKNTLKRQLIAETRKLVRIIQASPAINNDKRAALGITVPDTDPTPVPPPEDAPQLDIVSVEGRTVKLRLRNAATGKRKKPEGVATATVLSYVGEDIPADIRDWSFEGNDTRLDTEVEFGDEFTPATKVWLTAFWSNRRGESGPACAPISTHLGFGVTANPGSASGSSASDQADAA</sequence>
<feature type="region of interest" description="Disordered" evidence="1">
    <location>
        <begin position="223"/>
        <end position="242"/>
    </location>
</feature>
<dbReference type="AlphaFoldDB" id="A0A7X0H715"/>
<reference evidence="2 3" key="1">
    <citation type="submission" date="2020-08" db="EMBL/GenBank/DDBJ databases">
        <title>Genomic Encyclopedia of Type Strains, Phase IV (KMG-IV): sequencing the most valuable type-strain genomes for metagenomic binning, comparative biology and taxonomic classification.</title>
        <authorList>
            <person name="Goeker M."/>
        </authorList>
    </citation>
    <scope>NUCLEOTIDE SEQUENCE [LARGE SCALE GENOMIC DNA]</scope>
    <source>
        <strain evidence="2 3">DSM 103725</strain>
    </source>
</reference>
<feature type="compositionally biased region" description="Low complexity" evidence="1">
    <location>
        <begin position="228"/>
        <end position="242"/>
    </location>
</feature>
<dbReference type="EMBL" id="JACHGY010000001">
    <property type="protein sequence ID" value="MBB6428980.1"/>
    <property type="molecule type" value="Genomic_DNA"/>
</dbReference>
<name>A0A7X0H715_9BACT</name>
<dbReference type="RefSeq" id="WP_184676582.1">
    <property type="nucleotide sequence ID" value="NZ_JACHGY010000001.1"/>
</dbReference>
<comment type="caution">
    <text evidence="2">The sequence shown here is derived from an EMBL/GenBank/DDBJ whole genome shotgun (WGS) entry which is preliminary data.</text>
</comment>
<keyword evidence="3" id="KW-1185">Reference proteome</keyword>
<evidence type="ECO:0000313" key="2">
    <source>
        <dbReference type="EMBL" id="MBB6428980.1"/>
    </source>
</evidence>
<accession>A0A7X0H715</accession>
<proteinExistence type="predicted"/>
<organism evidence="2 3">
    <name type="scientific">Algisphaera agarilytica</name>
    <dbReference type="NCBI Taxonomy" id="1385975"/>
    <lineage>
        <taxon>Bacteria</taxon>
        <taxon>Pseudomonadati</taxon>
        <taxon>Planctomycetota</taxon>
        <taxon>Phycisphaerae</taxon>
        <taxon>Phycisphaerales</taxon>
        <taxon>Phycisphaeraceae</taxon>
        <taxon>Algisphaera</taxon>
    </lineage>
</organism>
<evidence type="ECO:0000313" key="3">
    <source>
        <dbReference type="Proteomes" id="UP000541810"/>
    </source>
</evidence>
<gene>
    <name evidence="2" type="ORF">HNQ40_000786</name>
</gene>
<dbReference type="Proteomes" id="UP000541810">
    <property type="component" value="Unassembled WGS sequence"/>
</dbReference>
<protein>
    <submittedName>
        <fullName evidence="2">Uncharacterized protein</fullName>
    </submittedName>
</protein>